<dbReference type="Proteomes" id="UP001234178">
    <property type="component" value="Unassembled WGS sequence"/>
</dbReference>
<evidence type="ECO:0008006" key="4">
    <source>
        <dbReference type="Google" id="ProtNLM"/>
    </source>
</evidence>
<proteinExistence type="predicted"/>
<name>A0ABQ9ZM67_9CRUS</name>
<feature type="region of interest" description="Disordered" evidence="1">
    <location>
        <begin position="57"/>
        <end position="86"/>
    </location>
</feature>
<evidence type="ECO:0000256" key="1">
    <source>
        <dbReference type="SAM" id="MobiDB-lite"/>
    </source>
</evidence>
<organism evidence="2 3">
    <name type="scientific">Daphnia magna</name>
    <dbReference type="NCBI Taxonomy" id="35525"/>
    <lineage>
        <taxon>Eukaryota</taxon>
        <taxon>Metazoa</taxon>
        <taxon>Ecdysozoa</taxon>
        <taxon>Arthropoda</taxon>
        <taxon>Crustacea</taxon>
        <taxon>Branchiopoda</taxon>
        <taxon>Diplostraca</taxon>
        <taxon>Cladocera</taxon>
        <taxon>Anomopoda</taxon>
        <taxon>Daphniidae</taxon>
        <taxon>Daphnia</taxon>
    </lineage>
</organism>
<keyword evidence="3" id="KW-1185">Reference proteome</keyword>
<accession>A0ABQ9ZM67</accession>
<evidence type="ECO:0000313" key="2">
    <source>
        <dbReference type="EMBL" id="KAK4014016.1"/>
    </source>
</evidence>
<gene>
    <name evidence="2" type="ORF">OUZ56_026562</name>
</gene>
<sequence>MGLQEFFIFVCRLANSTLTTGFLPPSPGFFDVTRHRTRVAVVISETYHLSRVRRSERRAKSLKLEKREREHERRPPERKLNDCNAI</sequence>
<reference evidence="2 3" key="1">
    <citation type="journal article" date="2023" name="Nucleic Acids Res.">
        <title>The hologenome of Daphnia magna reveals possible DNA methylation and microbiome-mediated evolution of the host genome.</title>
        <authorList>
            <person name="Chaturvedi A."/>
            <person name="Li X."/>
            <person name="Dhandapani V."/>
            <person name="Marshall H."/>
            <person name="Kissane S."/>
            <person name="Cuenca-Cambronero M."/>
            <person name="Asole G."/>
            <person name="Calvet F."/>
            <person name="Ruiz-Romero M."/>
            <person name="Marangio P."/>
            <person name="Guigo R."/>
            <person name="Rago D."/>
            <person name="Mirbahai L."/>
            <person name="Eastwood N."/>
            <person name="Colbourne J.K."/>
            <person name="Zhou J."/>
            <person name="Mallon E."/>
            <person name="Orsini L."/>
        </authorList>
    </citation>
    <scope>NUCLEOTIDE SEQUENCE [LARGE SCALE GENOMIC DNA]</scope>
    <source>
        <strain evidence="2">LRV0_1</strain>
    </source>
</reference>
<dbReference type="EMBL" id="JAOYFB010000004">
    <property type="protein sequence ID" value="KAK4014016.1"/>
    <property type="molecule type" value="Genomic_DNA"/>
</dbReference>
<comment type="caution">
    <text evidence="2">The sequence shown here is derived from an EMBL/GenBank/DDBJ whole genome shotgun (WGS) entry which is preliminary data.</text>
</comment>
<feature type="compositionally biased region" description="Basic and acidic residues" evidence="1">
    <location>
        <begin position="58"/>
        <end position="86"/>
    </location>
</feature>
<evidence type="ECO:0000313" key="3">
    <source>
        <dbReference type="Proteomes" id="UP001234178"/>
    </source>
</evidence>
<protein>
    <recommendedName>
        <fullName evidence="4">Secreted protein</fullName>
    </recommendedName>
</protein>